<proteinExistence type="predicted"/>
<evidence type="ECO:0000313" key="4">
    <source>
        <dbReference type="Proteomes" id="UP000489600"/>
    </source>
</evidence>
<dbReference type="EMBL" id="CABITT030000004">
    <property type="protein sequence ID" value="VVB01198.1"/>
    <property type="molecule type" value="Genomic_DNA"/>
</dbReference>
<sequence length="115" mass="12890">MSSILQSVYGDDSIVYLQAYLTLLYGDEFLLGVRVLGKSICDTGSNKTMVALVSDGVSDYYKKPTQVVYLDVDTIVVKNIEDLFKCSKFCANLKHSERLNSGVWLSNHLKLFLII</sequence>
<accession>A0A565BJ34</accession>
<keyword evidence="1" id="KW-0808">Transferase</keyword>
<dbReference type="Gene3D" id="3.90.550.10">
    <property type="entry name" value="Spore Coat Polysaccharide Biosynthesis Protein SpsA, Chain A"/>
    <property type="match status" value="2"/>
</dbReference>
<dbReference type="OrthoDB" id="2014201at2759"/>
<gene>
    <name evidence="3" type="ORF">ANE_LOCUS11642</name>
</gene>
<evidence type="ECO:0008006" key="5">
    <source>
        <dbReference type="Google" id="ProtNLM"/>
    </source>
</evidence>
<dbReference type="InterPro" id="IPR029044">
    <property type="entry name" value="Nucleotide-diphossugar_trans"/>
</dbReference>
<comment type="caution">
    <text evidence="3">The sequence shown here is derived from an EMBL/GenBank/DDBJ whole genome shotgun (WGS) entry which is preliminary data.</text>
</comment>
<evidence type="ECO:0000313" key="3">
    <source>
        <dbReference type="EMBL" id="VVB01198.1"/>
    </source>
</evidence>
<protein>
    <recommendedName>
        <fullName evidence="5">Hexosyltransferase</fullName>
    </recommendedName>
</protein>
<dbReference type="SUPFAM" id="SSF53448">
    <property type="entry name" value="Nucleotide-diphospho-sugar transferases"/>
    <property type="match status" value="1"/>
</dbReference>
<dbReference type="InterPro" id="IPR050587">
    <property type="entry name" value="GNT1/Glycosyltrans_8"/>
</dbReference>
<organism evidence="3 4">
    <name type="scientific">Arabis nemorensis</name>
    <dbReference type="NCBI Taxonomy" id="586526"/>
    <lineage>
        <taxon>Eukaryota</taxon>
        <taxon>Viridiplantae</taxon>
        <taxon>Streptophyta</taxon>
        <taxon>Embryophyta</taxon>
        <taxon>Tracheophyta</taxon>
        <taxon>Spermatophyta</taxon>
        <taxon>Magnoliopsida</taxon>
        <taxon>eudicotyledons</taxon>
        <taxon>Gunneridae</taxon>
        <taxon>Pentapetalae</taxon>
        <taxon>rosids</taxon>
        <taxon>malvids</taxon>
        <taxon>Brassicales</taxon>
        <taxon>Brassicaceae</taxon>
        <taxon>Arabideae</taxon>
        <taxon>Arabis</taxon>
    </lineage>
</organism>
<dbReference type="PANTHER" id="PTHR11183">
    <property type="entry name" value="GLYCOGENIN SUBFAMILY MEMBER"/>
    <property type="match status" value="1"/>
</dbReference>
<keyword evidence="1" id="KW-0328">Glycosyltransferase</keyword>
<dbReference type="GO" id="GO:0016757">
    <property type="term" value="F:glycosyltransferase activity"/>
    <property type="evidence" value="ECO:0007669"/>
    <property type="project" value="UniProtKB-KW"/>
</dbReference>
<dbReference type="AlphaFoldDB" id="A0A565BJ34"/>
<reference evidence="3" key="1">
    <citation type="submission" date="2019-07" db="EMBL/GenBank/DDBJ databases">
        <authorList>
            <person name="Dittberner H."/>
        </authorList>
    </citation>
    <scope>NUCLEOTIDE SEQUENCE [LARGE SCALE GENOMIC DNA]</scope>
</reference>
<keyword evidence="2" id="KW-0464">Manganese</keyword>
<dbReference type="Proteomes" id="UP000489600">
    <property type="component" value="Unassembled WGS sequence"/>
</dbReference>
<keyword evidence="4" id="KW-1185">Reference proteome</keyword>
<name>A0A565BJ34_9BRAS</name>
<evidence type="ECO:0000256" key="2">
    <source>
        <dbReference type="ARBA" id="ARBA00023211"/>
    </source>
</evidence>
<evidence type="ECO:0000256" key="1">
    <source>
        <dbReference type="ARBA" id="ARBA00022676"/>
    </source>
</evidence>